<dbReference type="Proteomes" id="UP000708208">
    <property type="component" value="Unassembled WGS sequence"/>
</dbReference>
<dbReference type="InterPro" id="IPR000436">
    <property type="entry name" value="Sushi_SCR_CCP_dom"/>
</dbReference>
<dbReference type="EMBL" id="CAJVCH010148532">
    <property type="protein sequence ID" value="CAG7727446.1"/>
    <property type="molecule type" value="Genomic_DNA"/>
</dbReference>
<keyword evidence="2" id="KW-0479">Metal-binding</keyword>
<dbReference type="GO" id="GO:0046872">
    <property type="term" value="F:metal ion binding"/>
    <property type="evidence" value="ECO:0007669"/>
    <property type="project" value="UniProtKB-KW"/>
</dbReference>
<evidence type="ECO:0008006" key="14">
    <source>
        <dbReference type="Google" id="ProtNLM"/>
    </source>
</evidence>
<evidence type="ECO:0000313" key="13">
    <source>
        <dbReference type="Proteomes" id="UP000708208"/>
    </source>
</evidence>
<name>A0A8J2P809_9HEXA</name>
<evidence type="ECO:0000256" key="6">
    <source>
        <dbReference type="SAM" id="MobiDB-lite"/>
    </source>
</evidence>
<dbReference type="PROSITE" id="PS50041">
    <property type="entry name" value="C_TYPE_LECTIN_2"/>
    <property type="match status" value="1"/>
</dbReference>
<dbReference type="SMART" id="SM00607">
    <property type="entry name" value="FTP"/>
    <property type="match status" value="1"/>
</dbReference>
<dbReference type="PANTHER" id="PTHR19325:SF575">
    <property type="entry name" value="LOCOMOTION-RELATED PROTEIN HIKARU GENKI"/>
    <property type="match status" value="1"/>
</dbReference>
<feature type="region of interest" description="Disordered" evidence="6">
    <location>
        <begin position="85"/>
        <end position="105"/>
    </location>
</feature>
<evidence type="ECO:0000256" key="2">
    <source>
        <dbReference type="ARBA" id="ARBA00022723"/>
    </source>
</evidence>
<accession>A0A8J2P809</accession>
<organism evidence="12 13">
    <name type="scientific">Allacma fusca</name>
    <dbReference type="NCBI Taxonomy" id="39272"/>
    <lineage>
        <taxon>Eukaryota</taxon>
        <taxon>Metazoa</taxon>
        <taxon>Ecdysozoa</taxon>
        <taxon>Arthropoda</taxon>
        <taxon>Hexapoda</taxon>
        <taxon>Collembola</taxon>
        <taxon>Symphypleona</taxon>
        <taxon>Sminthuridae</taxon>
        <taxon>Allacma</taxon>
    </lineage>
</organism>
<dbReference type="CDD" id="cd00037">
    <property type="entry name" value="CLECT"/>
    <property type="match status" value="1"/>
</dbReference>
<feature type="domain" description="Sushi" evidence="11">
    <location>
        <begin position="418"/>
        <end position="476"/>
    </location>
</feature>
<evidence type="ECO:0000256" key="4">
    <source>
        <dbReference type="ARBA" id="ARBA00023157"/>
    </source>
</evidence>
<dbReference type="SMART" id="SM00032">
    <property type="entry name" value="CCP"/>
    <property type="match status" value="11"/>
</dbReference>
<evidence type="ECO:0000259" key="11">
    <source>
        <dbReference type="PROSITE" id="PS50923"/>
    </source>
</evidence>
<evidence type="ECO:0000256" key="7">
    <source>
        <dbReference type="SAM" id="Phobius"/>
    </source>
</evidence>
<sequence length="1054" mass="116213">MCKIRLKFFIFLLSVSSCYGSQCLSSPPIQRNSRLVNSKITCDDGFELFQEDSTATEVELKCIDGKWKSPVYFCAANAALHKPTNQSTTKTVSHSNNGNDGQIDTCTQTSREVSPWWRVDLLNFYNVRTLRVIMGASDSSNNDLEIRVGNSSTPNRNPLCAWEPSGTETKVKLLKCARPLVGRYVSIQSTGEGSLSLCEVEIFSVEELPRTRCEPEAATGQIISFNGTCFEFAVQSGQTFEGARSQCISRGGDLPSENALIHPTLNLITSTLDKLKDKLKRPLVWIGVERDPGFTSRTWRWVSDGHVIKKPSWGKDQPNNYNGEQNCAVLDGGRDWAWNDVGCGLDYFHWICVFPPTICGSPDKPEGVDLEEMAVKDSKIGAVINYKCPNGHVMKGKPSRTCAKDGFWSGTPPTCKYVDCGKYDVNLTNGEITKPNRTDFGAAFKFKCDENYTLSGSSDVKCEESGWVGTKPTCLYSICPPPTPIINGTFITTGTTVNSKLIYSCNQDHILIGNSEKICLLGGKWGETPPPYCKFVECGDPPSVSNGMTKLLNGTTTLGSVATVHCDSGYYAEQEHSVCSPDGKWKGELQCQMTTCDEPEVPRASYVTGYDFTVGSVITYHCEEGHVLKGPIQRTCREDGEWSPSTIPECHFVDCGKAMPIKYGQLSYPNTSTYFNSTVVYSCALNYKLQGDRKRTCLANSQWSSSTPTCVETRCAAPTIQDNSYISVSSNDRHASRSYQTAADVLNTSYKIGTMIKYKCNRGFLLIGKDTASCVEGKWTDEAPTCEWVDCGSPKEVEHGSVRLVSNTTYLASVALYECDPGYYLNANARRVCNGTWTGVEPSCLPVKCTPPMDHDVHVTFEFNGLSVGSKLTYNCPKGYQMIGERTRSCTLDGSWDSLPPTCEMVVCPVPGNTENLRQFLVNSSTTYGSLLEYHCNPGFDLQGPQIQKCTESKIWTPSPPPTCIIKLNEPLTSNNLAIGLGVTFGLVFFLSLFVLLIFLKRSKETKTVSKQEPTVNYPVNNQQHYYDNPTADPIYENLDDYGSVVTINGVAIT</sequence>
<dbReference type="Pfam" id="PF00084">
    <property type="entry name" value="Sushi"/>
    <property type="match status" value="10"/>
</dbReference>
<dbReference type="AlphaFoldDB" id="A0A8J2P809"/>
<dbReference type="CDD" id="cd00033">
    <property type="entry name" value="CCP"/>
    <property type="match status" value="10"/>
</dbReference>
<dbReference type="SMART" id="SM00034">
    <property type="entry name" value="CLECT"/>
    <property type="match status" value="1"/>
</dbReference>
<dbReference type="InterPro" id="IPR018378">
    <property type="entry name" value="C-type_lectin_CS"/>
</dbReference>
<keyword evidence="7" id="KW-0812">Transmembrane</keyword>
<dbReference type="PROSITE" id="PS50923">
    <property type="entry name" value="SUSHI"/>
    <property type="match status" value="10"/>
</dbReference>
<dbReference type="GO" id="GO:0016020">
    <property type="term" value="C:membrane"/>
    <property type="evidence" value="ECO:0007669"/>
    <property type="project" value="InterPro"/>
</dbReference>
<feature type="domain" description="Sushi" evidence="11">
    <location>
        <begin position="847"/>
        <end position="905"/>
    </location>
</feature>
<dbReference type="PROSITE" id="PS51257">
    <property type="entry name" value="PROKAR_LIPOPROTEIN"/>
    <property type="match status" value="1"/>
</dbReference>
<feature type="domain" description="Sushi" evidence="11">
    <location>
        <begin position="789"/>
        <end position="846"/>
    </location>
</feature>
<comment type="caution">
    <text evidence="12">The sequence shown here is derived from an EMBL/GenBank/DDBJ whole genome shotgun (WGS) entry which is preliminary data.</text>
</comment>
<keyword evidence="8" id="KW-0732">Signal</keyword>
<feature type="domain" description="Sushi" evidence="11">
    <location>
        <begin position="713"/>
        <end position="788"/>
    </location>
</feature>
<feature type="signal peptide" evidence="8">
    <location>
        <begin position="1"/>
        <end position="20"/>
    </location>
</feature>
<evidence type="ECO:0000259" key="10">
    <source>
        <dbReference type="PROSITE" id="PS50227"/>
    </source>
</evidence>
<keyword evidence="4 5" id="KW-1015">Disulfide bond</keyword>
<dbReference type="InterPro" id="IPR001304">
    <property type="entry name" value="C-type_lectin-like"/>
</dbReference>
<gene>
    <name evidence="12" type="ORF">AFUS01_LOCUS16288</name>
</gene>
<dbReference type="InterPro" id="IPR050350">
    <property type="entry name" value="Compl-Cell_Adhes-Reg"/>
</dbReference>
<dbReference type="PROSITE" id="PS50227">
    <property type="entry name" value="G_PROTEIN_RECEP_F2_3"/>
    <property type="match status" value="1"/>
</dbReference>
<dbReference type="InterPro" id="IPR001879">
    <property type="entry name" value="GPCR_2_extracellular_dom"/>
</dbReference>
<dbReference type="PANTHER" id="PTHR19325">
    <property type="entry name" value="COMPLEMENT COMPONENT-RELATED SUSHI DOMAIN-CONTAINING"/>
    <property type="match status" value="1"/>
</dbReference>
<feature type="domain" description="Sushi" evidence="11">
    <location>
        <begin position="536"/>
        <end position="593"/>
    </location>
</feature>
<evidence type="ECO:0000313" key="12">
    <source>
        <dbReference type="EMBL" id="CAG7727446.1"/>
    </source>
</evidence>
<feature type="domain" description="G-protein coupled receptors family 2 profile 1" evidence="10">
    <location>
        <begin position="818"/>
        <end position="912"/>
    </location>
</feature>
<feature type="disulfide bond" evidence="5">
    <location>
        <begin position="359"/>
        <end position="402"/>
    </location>
</feature>
<evidence type="ECO:0000256" key="3">
    <source>
        <dbReference type="ARBA" id="ARBA00022837"/>
    </source>
</evidence>
<feature type="domain" description="Sushi" evidence="11">
    <location>
        <begin position="357"/>
        <end position="417"/>
    </location>
</feature>
<evidence type="ECO:0000259" key="9">
    <source>
        <dbReference type="PROSITE" id="PS50041"/>
    </source>
</evidence>
<reference evidence="12" key="1">
    <citation type="submission" date="2021-06" db="EMBL/GenBank/DDBJ databases">
        <authorList>
            <person name="Hodson N. C."/>
            <person name="Mongue J. A."/>
            <person name="Jaron S. K."/>
        </authorList>
    </citation>
    <scope>NUCLEOTIDE SEQUENCE</scope>
</reference>
<keyword evidence="1 5" id="KW-0768">Sushi</keyword>
<feature type="disulfide bond" evidence="5">
    <location>
        <begin position="388"/>
        <end position="415"/>
    </location>
</feature>
<keyword evidence="3" id="KW-0106">Calcium</keyword>
<feature type="disulfide bond" evidence="5">
    <location>
        <begin position="876"/>
        <end position="903"/>
    </location>
</feature>
<evidence type="ECO:0000256" key="1">
    <source>
        <dbReference type="ARBA" id="ARBA00022659"/>
    </source>
</evidence>
<evidence type="ECO:0000256" key="5">
    <source>
        <dbReference type="PROSITE-ProRule" id="PRU00302"/>
    </source>
</evidence>
<dbReference type="InterPro" id="IPR006585">
    <property type="entry name" value="FTP1"/>
</dbReference>
<dbReference type="GO" id="GO:0004930">
    <property type="term" value="F:G protein-coupled receptor activity"/>
    <property type="evidence" value="ECO:0007669"/>
    <property type="project" value="InterPro"/>
</dbReference>
<evidence type="ECO:0000256" key="8">
    <source>
        <dbReference type="SAM" id="SignalP"/>
    </source>
</evidence>
<dbReference type="Pfam" id="PF22633">
    <property type="entry name" value="F5_F8_type_C_2"/>
    <property type="match status" value="1"/>
</dbReference>
<keyword evidence="7" id="KW-1133">Transmembrane helix</keyword>
<feature type="domain" description="Sushi" evidence="11">
    <location>
        <begin position="906"/>
        <end position="966"/>
    </location>
</feature>
<feature type="domain" description="Sushi" evidence="11">
    <location>
        <begin position="477"/>
        <end position="535"/>
    </location>
</feature>
<feature type="domain" description="C-type lectin" evidence="9">
    <location>
        <begin position="225"/>
        <end position="343"/>
    </location>
</feature>
<dbReference type="OrthoDB" id="406096at2759"/>
<feature type="disulfide bond" evidence="5">
    <location>
        <begin position="683"/>
        <end position="710"/>
    </location>
</feature>
<dbReference type="Pfam" id="PF00059">
    <property type="entry name" value="Lectin_C"/>
    <property type="match status" value="1"/>
</dbReference>
<feature type="chain" id="PRO_5035275216" description="Sushi/von Willebrand factor type A/EGF/pentraxin domain-containing 1" evidence="8">
    <location>
        <begin position="21"/>
        <end position="1054"/>
    </location>
</feature>
<feature type="transmembrane region" description="Helical" evidence="7">
    <location>
        <begin position="977"/>
        <end position="1000"/>
    </location>
</feature>
<proteinExistence type="predicted"/>
<keyword evidence="13" id="KW-1185">Reference proteome</keyword>
<keyword evidence="7" id="KW-0472">Membrane</keyword>
<comment type="caution">
    <text evidence="5">Lacks conserved residue(s) required for the propagation of feature annotation.</text>
</comment>
<feature type="domain" description="Sushi" evidence="11">
    <location>
        <begin position="653"/>
        <end position="712"/>
    </location>
</feature>
<dbReference type="PROSITE" id="PS00615">
    <property type="entry name" value="C_TYPE_LECTIN_1"/>
    <property type="match status" value="1"/>
</dbReference>
<feature type="domain" description="Sushi" evidence="11">
    <location>
        <begin position="594"/>
        <end position="652"/>
    </location>
</feature>
<protein>
    <recommendedName>
        <fullName evidence="14">Sushi/von Willebrand factor type A/EGF/pentraxin domain-containing 1</fullName>
    </recommendedName>
</protein>